<dbReference type="Pfam" id="PF04264">
    <property type="entry name" value="YceI"/>
    <property type="match status" value="1"/>
</dbReference>
<protein>
    <submittedName>
        <fullName evidence="3">YceI family protein</fullName>
    </submittedName>
</protein>
<evidence type="ECO:0000313" key="3">
    <source>
        <dbReference type="EMBL" id="MEI7037568.1"/>
    </source>
</evidence>
<gene>
    <name evidence="3" type="ORF">WAT24_12430</name>
</gene>
<sequence length="188" mass="20118">MKRKALARLLPLLLSFPAMTAAAADYRVQQDQSTLGFTATFQGAPFQGSFGQWHADIRFDPAHLADARFDVTVDTTSARTGDEDRDGALPGADFFNATRFPQAHYVTTGFRRLGGNQVIADGKLTLRGETHPLSLTVTFTPQDGGTALMDVTGTIKRLDYGVGGGEYADTSVIGNDVTVNAHLALAPK</sequence>
<feature type="signal peptide" evidence="1">
    <location>
        <begin position="1"/>
        <end position="23"/>
    </location>
</feature>
<keyword evidence="1" id="KW-0732">Signal</keyword>
<evidence type="ECO:0000259" key="2">
    <source>
        <dbReference type="SMART" id="SM00867"/>
    </source>
</evidence>
<dbReference type="Gene3D" id="2.40.128.110">
    <property type="entry name" value="Lipid/polyisoprenoid-binding, YceI-like"/>
    <property type="match status" value="1"/>
</dbReference>
<evidence type="ECO:0000313" key="4">
    <source>
        <dbReference type="Proteomes" id="UP001381174"/>
    </source>
</evidence>
<keyword evidence="4" id="KW-1185">Reference proteome</keyword>
<evidence type="ECO:0000256" key="1">
    <source>
        <dbReference type="SAM" id="SignalP"/>
    </source>
</evidence>
<proteinExistence type="predicted"/>
<name>A0ABU8JE70_9GAMM</name>
<accession>A0ABU8JE70</accession>
<dbReference type="InterPro" id="IPR007372">
    <property type="entry name" value="Lipid/polyisoprenoid-bd_YceI"/>
</dbReference>
<dbReference type="PANTHER" id="PTHR34406">
    <property type="entry name" value="PROTEIN YCEI"/>
    <property type="match status" value="1"/>
</dbReference>
<dbReference type="SUPFAM" id="SSF101874">
    <property type="entry name" value="YceI-like"/>
    <property type="match status" value="1"/>
</dbReference>
<dbReference type="PANTHER" id="PTHR34406:SF1">
    <property type="entry name" value="PROTEIN YCEI"/>
    <property type="match status" value="1"/>
</dbReference>
<dbReference type="RefSeq" id="WP_336808204.1">
    <property type="nucleotide sequence ID" value="NZ_JBBBNY010000009.1"/>
</dbReference>
<feature type="domain" description="Lipid/polyisoprenoid-binding YceI-like" evidence="2">
    <location>
        <begin position="25"/>
        <end position="186"/>
    </location>
</feature>
<dbReference type="Proteomes" id="UP001381174">
    <property type="component" value="Unassembled WGS sequence"/>
</dbReference>
<dbReference type="SMART" id="SM00867">
    <property type="entry name" value="YceI"/>
    <property type="match status" value="1"/>
</dbReference>
<organism evidence="3 4">
    <name type="scientific">Fulvimonas yonginensis</name>
    <dbReference type="NCBI Taxonomy" id="1495200"/>
    <lineage>
        <taxon>Bacteria</taxon>
        <taxon>Pseudomonadati</taxon>
        <taxon>Pseudomonadota</taxon>
        <taxon>Gammaproteobacteria</taxon>
        <taxon>Lysobacterales</taxon>
        <taxon>Rhodanobacteraceae</taxon>
        <taxon>Fulvimonas</taxon>
    </lineage>
</organism>
<dbReference type="EMBL" id="JBBBNY010000009">
    <property type="protein sequence ID" value="MEI7037568.1"/>
    <property type="molecule type" value="Genomic_DNA"/>
</dbReference>
<reference evidence="3 4" key="1">
    <citation type="journal article" date="2014" name="Int. J. Syst. Evol. Microbiol.">
        <title>Fulvimonas yonginensis sp. nov., isolated from greenhouse soil, and emended description of the genus Fulvimonas.</title>
        <authorList>
            <person name="Ahn J.H."/>
            <person name="Kim S.J."/>
            <person name="Weon H.Y."/>
            <person name="Hong S.B."/>
            <person name="Seok S.J."/>
            <person name="Kwon S.W."/>
        </authorList>
    </citation>
    <scope>NUCLEOTIDE SEQUENCE [LARGE SCALE GENOMIC DNA]</scope>
    <source>
        <strain evidence="3 4">KACC 16952</strain>
    </source>
</reference>
<feature type="chain" id="PRO_5045766202" evidence="1">
    <location>
        <begin position="24"/>
        <end position="188"/>
    </location>
</feature>
<comment type="caution">
    <text evidence="3">The sequence shown here is derived from an EMBL/GenBank/DDBJ whole genome shotgun (WGS) entry which is preliminary data.</text>
</comment>
<dbReference type="InterPro" id="IPR036761">
    <property type="entry name" value="TTHA0802/YceI-like_sf"/>
</dbReference>